<organism evidence="1">
    <name type="scientific">Absidia glauca</name>
    <name type="common">Pin mould</name>
    <dbReference type="NCBI Taxonomy" id="4829"/>
    <lineage>
        <taxon>Eukaryota</taxon>
        <taxon>Fungi</taxon>
        <taxon>Fungi incertae sedis</taxon>
        <taxon>Mucoromycota</taxon>
        <taxon>Mucoromycotina</taxon>
        <taxon>Mucoromycetes</taxon>
        <taxon>Mucorales</taxon>
        <taxon>Cunninghamellaceae</taxon>
        <taxon>Absidia</taxon>
    </lineage>
</organism>
<dbReference type="InParanoid" id="A0A163IYF5"/>
<name>A0A163IYF5_ABSGL</name>
<sequence>MSAAGLPLAWSQTITSPSFGALSELAVSPALSAVRVGEVDHPVYNFIYGEVDGPQLEHDTWFLLQKHRNTLWRLFTGCYTPIESFVQHLYLFQIPFWISNPDFFKSLSLYFSLH</sequence>
<evidence type="ECO:0000313" key="2">
    <source>
        <dbReference type="Proteomes" id="UP000078561"/>
    </source>
</evidence>
<dbReference type="AlphaFoldDB" id="A0A163IYF5"/>
<protein>
    <submittedName>
        <fullName evidence="1">Uncharacterized protein</fullName>
    </submittedName>
</protein>
<evidence type="ECO:0000313" key="1">
    <source>
        <dbReference type="EMBL" id="SAL96052.1"/>
    </source>
</evidence>
<gene>
    <name evidence="1" type="primary">ABSGL_01418.1 scaffold 1549</name>
</gene>
<dbReference type="EMBL" id="LT550631">
    <property type="protein sequence ID" value="SAL96052.1"/>
    <property type="molecule type" value="Genomic_DNA"/>
</dbReference>
<accession>A0A163IYF5</accession>
<reference evidence="1" key="1">
    <citation type="submission" date="2016-04" db="EMBL/GenBank/DDBJ databases">
        <authorList>
            <person name="Evans L.H."/>
            <person name="Alamgir A."/>
            <person name="Owens N."/>
            <person name="Weber N.D."/>
            <person name="Virtaneva K."/>
            <person name="Barbian K."/>
            <person name="Babar A."/>
            <person name="Rosenke K."/>
        </authorList>
    </citation>
    <scope>NUCLEOTIDE SEQUENCE [LARGE SCALE GENOMIC DNA]</scope>
    <source>
        <strain evidence="1">CBS 101.48</strain>
    </source>
</reference>
<proteinExistence type="predicted"/>
<dbReference type="Proteomes" id="UP000078561">
    <property type="component" value="Unassembled WGS sequence"/>
</dbReference>
<keyword evidence="2" id="KW-1185">Reference proteome</keyword>